<dbReference type="PANTHER" id="PTHR10699">
    <property type="entry name" value="NEUROMODULIN"/>
    <property type="match status" value="1"/>
</dbReference>
<evidence type="ECO:0000313" key="2">
    <source>
        <dbReference type="EMBL" id="KAK3793540.1"/>
    </source>
</evidence>
<feature type="compositionally biased region" description="Basic and acidic residues" evidence="1">
    <location>
        <begin position="427"/>
        <end position="440"/>
    </location>
</feature>
<dbReference type="SMART" id="SM00015">
    <property type="entry name" value="IQ"/>
    <property type="match status" value="5"/>
</dbReference>
<organism evidence="2 3">
    <name type="scientific">Elysia crispata</name>
    <name type="common">lettuce slug</name>
    <dbReference type="NCBI Taxonomy" id="231223"/>
    <lineage>
        <taxon>Eukaryota</taxon>
        <taxon>Metazoa</taxon>
        <taxon>Spiralia</taxon>
        <taxon>Lophotrochozoa</taxon>
        <taxon>Mollusca</taxon>
        <taxon>Gastropoda</taxon>
        <taxon>Heterobranchia</taxon>
        <taxon>Euthyneura</taxon>
        <taxon>Panpulmonata</taxon>
        <taxon>Sacoglossa</taxon>
        <taxon>Placobranchoidea</taxon>
        <taxon>Plakobranchidae</taxon>
        <taxon>Elysia</taxon>
    </lineage>
</organism>
<accession>A0AAE1ATK4</accession>
<feature type="compositionally biased region" description="Low complexity" evidence="1">
    <location>
        <begin position="372"/>
        <end position="383"/>
    </location>
</feature>
<dbReference type="CDD" id="cd23767">
    <property type="entry name" value="IQCD"/>
    <property type="match status" value="3"/>
</dbReference>
<dbReference type="Pfam" id="PF00612">
    <property type="entry name" value="IQ"/>
    <property type="match status" value="5"/>
</dbReference>
<proteinExistence type="predicted"/>
<dbReference type="Gene3D" id="1.20.5.190">
    <property type="match status" value="2"/>
</dbReference>
<evidence type="ECO:0000256" key="1">
    <source>
        <dbReference type="SAM" id="MobiDB-lite"/>
    </source>
</evidence>
<dbReference type="AlphaFoldDB" id="A0AAE1ATK4"/>
<dbReference type="FunFam" id="1.20.5.190:FF:000055">
    <property type="entry name" value="Putative microtubule-associated protein futsch"/>
    <property type="match status" value="1"/>
</dbReference>
<dbReference type="Proteomes" id="UP001283361">
    <property type="component" value="Unassembled WGS sequence"/>
</dbReference>
<keyword evidence="3" id="KW-1185">Reference proteome</keyword>
<dbReference type="GO" id="GO:0005516">
    <property type="term" value="F:calmodulin binding"/>
    <property type="evidence" value="ECO:0007669"/>
    <property type="project" value="TreeGrafter"/>
</dbReference>
<feature type="compositionally biased region" description="Basic and acidic residues" evidence="1">
    <location>
        <begin position="238"/>
        <end position="250"/>
    </location>
</feature>
<feature type="region of interest" description="Disordered" evidence="1">
    <location>
        <begin position="282"/>
        <end position="503"/>
    </location>
</feature>
<dbReference type="PROSITE" id="PS50096">
    <property type="entry name" value="IQ"/>
    <property type="match status" value="5"/>
</dbReference>
<feature type="compositionally biased region" description="Basic and acidic residues" evidence="1">
    <location>
        <begin position="351"/>
        <end position="371"/>
    </location>
</feature>
<dbReference type="SUPFAM" id="SSF52540">
    <property type="entry name" value="P-loop containing nucleoside triphosphate hydrolases"/>
    <property type="match status" value="1"/>
</dbReference>
<feature type="region of interest" description="Disordered" evidence="1">
    <location>
        <begin position="1"/>
        <end position="250"/>
    </location>
</feature>
<dbReference type="EMBL" id="JAWDGP010001217">
    <property type="protein sequence ID" value="KAK3793540.1"/>
    <property type="molecule type" value="Genomic_DNA"/>
</dbReference>
<reference evidence="2" key="1">
    <citation type="journal article" date="2023" name="G3 (Bethesda)">
        <title>A reference genome for the long-term kleptoplast-retaining sea slug Elysia crispata morphotype clarki.</title>
        <authorList>
            <person name="Eastman K.E."/>
            <person name="Pendleton A.L."/>
            <person name="Shaikh M.A."/>
            <person name="Suttiyut T."/>
            <person name="Ogas R."/>
            <person name="Tomko P."/>
            <person name="Gavelis G."/>
            <person name="Widhalm J.R."/>
            <person name="Wisecaver J.H."/>
        </authorList>
    </citation>
    <scope>NUCLEOTIDE SEQUENCE</scope>
    <source>
        <strain evidence="2">ECLA1</strain>
    </source>
</reference>
<dbReference type="InterPro" id="IPR000048">
    <property type="entry name" value="IQ_motif_EF-hand-BS"/>
</dbReference>
<gene>
    <name evidence="2" type="ORF">RRG08_023858</name>
</gene>
<comment type="caution">
    <text evidence="2">The sequence shown here is derived from an EMBL/GenBank/DDBJ whole genome shotgun (WGS) entry which is preliminary data.</text>
</comment>
<name>A0AAE1ATK4_9GAST</name>
<sequence>MGRTGYKQTPGARNGPSSQGGGVEARTNSKRSPPTGQQQQQQQQQQRQKKESPAPRHDELERQRSAAKIQAGYRGYKTRQELKGSKRRQASPAPAAPPTNKVDDDRNNHDDYDEERNRAAAKIQAGVRGHQSRQRSRGRQSEPEVNLQQEDTLLGEEERAAAKIQAGFRGFQTRRKMKERNVKQEMERRREEEERAASKIQAGYRGFSSRKSTRNSLRADEPGSSPPPAPAARQQTPPREDSYDSLDREIAAATKIQSSYRGYVARRQYGSKRAAAVILHDNLSDKNYASDNHDDDDNTGDGSNRARDDLTQSPSSPLPIQPKENENENQVPESPHPPPRSLTPPLVSNERAVDRFRSSAGEIHGEIHGEMRPSSQPASPQRSGSDHGTSGLEGAADGKETPPAMEQPEQETGGGQERSTESQRSPSSDHSRVKGQEDRTSPVPLPAQNETGGPPEQEVDRVNLDGESALAADVPDDPAGHGKQNGHAKPLEGTGARESDVNS</sequence>
<evidence type="ECO:0000313" key="3">
    <source>
        <dbReference type="Proteomes" id="UP001283361"/>
    </source>
</evidence>
<feature type="compositionally biased region" description="Basic and acidic residues" evidence="1">
    <location>
        <begin position="179"/>
        <end position="197"/>
    </location>
</feature>
<feature type="compositionally biased region" description="Basic and acidic residues" evidence="1">
    <location>
        <begin position="48"/>
        <end position="64"/>
    </location>
</feature>
<dbReference type="PANTHER" id="PTHR10699:SF11">
    <property type="entry name" value="IGLOO, ISOFORM A"/>
    <property type="match status" value="1"/>
</dbReference>
<dbReference type="InterPro" id="IPR027417">
    <property type="entry name" value="P-loop_NTPase"/>
</dbReference>
<protein>
    <submittedName>
        <fullName evidence="2">Uncharacterized protein</fullName>
    </submittedName>
</protein>
<feature type="compositionally biased region" description="Low complexity" evidence="1">
    <location>
        <begin position="37"/>
        <end position="46"/>
    </location>
</feature>
<feature type="compositionally biased region" description="Basic and acidic residues" evidence="1">
    <location>
        <begin position="101"/>
        <end position="118"/>
    </location>
</feature>